<gene>
    <name evidence="1" type="ORF">HJ536_19115</name>
</gene>
<dbReference type="Proteomes" id="UP000592216">
    <property type="component" value="Unassembled WGS sequence"/>
</dbReference>
<sequence length="317" mass="35523">MKVLVVGTSNSLLSGGWYDGFCAELPSGYEVSRIALGGAPFTQFFSTLSDIEKSQADHIILECSANDESYPTHVGSEIFFDRLYFMLLSSLRSFAPVTVLRIPPLKTLDTMPPLVTRQLDLCHQTGCGIFDAALRIRNLRNDNVPLYIDKHHPNIPVANQVGREFAVWLKMHFDGAPAPSELRNYTSSVRVITFDRPDLADSRIENSLIQEDFKILAPGSVVRLAQTEFILGFFVNSGETRGVLRLHGPKDTKDLFCYYMDPSNQNVKRFVPLPNGMYIQKLSSHFAHQAVSLALHTDMFHIEHKIALGQIVAIRLV</sequence>
<dbReference type="GO" id="GO:0016788">
    <property type="term" value="F:hydrolase activity, acting on ester bonds"/>
    <property type="evidence" value="ECO:0007669"/>
    <property type="project" value="UniProtKB-ARBA"/>
</dbReference>
<dbReference type="InterPro" id="IPR036514">
    <property type="entry name" value="SGNH_hydro_sf"/>
</dbReference>
<name>A0A850QEU1_9RHOB</name>
<dbReference type="EMBL" id="JABCJE010000016">
    <property type="protein sequence ID" value="NVO25470.1"/>
    <property type="molecule type" value="Genomic_DNA"/>
</dbReference>
<organism evidence="1 2">
    <name type="scientific">Donghicola mangrovi</name>
    <dbReference type="NCBI Taxonomy" id="2729614"/>
    <lineage>
        <taxon>Bacteria</taxon>
        <taxon>Pseudomonadati</taxon>
        <taxon>Pseudomonadota</taxon>
        <taxon>Alphaproteobacteria</taxon>
        <taxon>Rhodobacterales</taxon>
        <taxon>Roseobacteraceae</taxon>
        <taxon>Donghicola</taxon>
    </lineage>
</organism>
<dbReference type="RefSeq" id="WP_177159013.1">
    <property type="nucleotide sequence ID" value="NZ_JABCJE010000016.1"/>
</dbReference>
<evidence type="ECO:0000313" key="2">
    <source>
        <dbReference type="Proteomes" id="UP000592216"/>
    </source>
</evidence>
<dbReference type="AlphaFoldDB" id="A0A850QEU1"/>
<reference evidence="1 2" key="1">
    <citation type="submission" date="2020-04" db="EMBL/GenBank/DDBJ databases">
        <title>Donghicola sp., a member of the Rhodobacteraceae family isolated from mangrove forest in Thailand.</title>
        <authorList>
            <person name="Charoenyingcharoen P."/>
            <person name="Yukphan P."/>
        </authorList>
    </citation>
    <scope>NUCLEOTIDE SEQUENCE [LARGE SCALE GENOMIC DNA]</scope>
    <source>
        <strain evidence="1 2">B5-SW-15</strain>
    </source>
</reference>
<protein>
    <submittedName>
        <fullName evidence="1">Uncharacterized protein</fullName>
    </submittedName>
</protein>
<accession>A0A850QEU1</accession>
<comment type="caution">
    <text evidence="1">The sequence shown here is derived from an EMBL/GenBank/DDBJ whole genome shotgun (WGS) entry which is preliminary data.</text>
</comment>
<dbReference type="SUPFAM" id="SSF52266">
    <property type="entry name" value="SGNH hydrolase"/>
    <property type="match status" value="1"/>
</dbReference>
<evidence type="ECO:0000313" key="1">
    <source>
        <dbReference type="EMBL" id="NVO25470.1"/>
    </source>
</evidence>
<dbReference type="Gene3D" id="3.40.50.1110">
    <property type="entry name" value="SGNH hydrolase"/>
    <property type="match status" value="1"/>
</dbReference>
<proteinExistence type="predicted"/>